<feature type="domain" description="N-acetyltransferase" evidence="1">
    <location>
        <begin position="11"/>
        <end position="100"/>
    </location>
</feature>
<evidence type="ECO:0000313" key="3">
    <source>
        <dbReference type="Proteomes" id="UP001060261"/>
    </source>
</evidence>
<dbReference type="InterPro" id="IPR000182">
    <property type="entry name" value="GNAT_dom"/>
</dbReference>
<protein>
    <submittedName>
        <fullName evidence="2">GNAT family N-acetyltransferase</fullName>
    </submittedName>
</protein>
<dbReference type="Proteomes" id="UP001060261">
    <property type="component" value="Chromosome"/>
</dbReference>
<dbReference type="SUPFAM" id="SSF55729">
    <property type="entry name" value="Acyl-CoA N-acyltransferases (Nat)"/>
    <property type="match status" value="1"/>
</dbReference>
<dbReference type="InterPro" id="IPR016181">
    <property type="entry name" value="Acyl_CoA_acyltransferase"/>
</dbReference>
<keyword evidence="3" id="KW-1185">Reference proteome</keyword>
<dbReference type="Gene3D" id="3.40.630.30">
    <property type="match status" value="1"/>
</dbReference>
<dbReference type="CDD" id="cd04301">
    <property type="entry name" value="NAT_SF"/>
    <property type="match status" value="1"/>
</dbReference>
<gene>
    <name evidence="2" type="ORF">N0D28_07305</name>
</gene>
<proteinExistence type="predicted"/>
<name>A0ABY5YK33_9DEIO</name>
<evidence type="ECO:0000313" key="2">
    <source>
        <dbReference type="EMBL" id="UWX65449.1"/>
    </source>
</evidence>
<dbReference type="EMBL" id="CP104213">
    <property type="protein sequence ID" value="UWX65449.1"/>
    <property type="molecule type" value="Genomic_DNA"/>
</dbReference>
<accession>A0ABY5YK33</accession>
<reference evidence="2" key="1">
    <citation type="submission" date="2022-09" db="EMBL/GenBank/DDBJ databases">
        <title>genome sequence of Deinococcus rubellus.</title>
        <authorList>
            <person name="Srinivasan S."/>
        </authorList>
    </citation>
    <scope>NUCLEOTIDE SEQUENCE</scope>
    <source>
        <strain evidence="2">Ant6</strain>
    </source>
</reference>
<organism evidence="2 3">
    <name type="scientific">Deinococcus rubellus</name>
    <dbReference type="NCBI Taxonomy" id="1889240"/>
    <lineage>
        <taxon>Bacteria</taxon>
        <taxon>Thermotogati</taxon>
        <taxon>Deinococcota</taxon>
        <taxon>Deinococci</taxon>
        <taxon>Deinococcales</taxon>
        <taxon>Deinococcaceae</taxon>
        <taxon>Deinococcus</taxon>
    </lineage>
</organism>
<evidence type="ECO:0000259" key="1">
    <source>
        <dbReference type="Pfam" id="PF00583"/>
    </source>
</evidence>
<sequence>MGGRQRWPGAAWEEQLSAQGEVCWTAAVEDTRSGELVGYSEMYWSPLRAAALHQGATAVRPSARGQGLGKWLKAALTRQVASACPGASWVRTGNANENAAMLGNAALGFAPWAETTEWQLKLSPLA</sequence>
<dbReference type="Pfam" id="PF00583">
    <property type="entry name" value="Acetyltransf_1"/>
    <property type="match status" value="1"/>
</dbReference>